<dbReference type="SUPFAM" id="SSF143243">
    <property type="entry name" value="Nqo5-like"/>
    <property type="match status" value="1"/>
</dbReference>
<name>D3DIF6_HYDTT</name>
<sequence length="494" mass="56792">MYLEEEISETEIYGKVESIIKKGGYLLSIVCSDERALGEDFVIRYFFREEGIKVLKLCVGTKFPSITSLCPAAKNYEREIRDMFGLVPEGHPDSRSLMLYPENWDPSIHPLRKDYDGKKPEFKKYGIYRYKEVFGEGINKVLVGPIHAGIIEPGHFRFSLAGEAILQLEIRHFWKHRGVEKVCEGKNPEEALRIVSRISGDNAVNISLAYLNAVETLLGIKLSQRVSYLRCVLAELERIWNHVRDLGWLFMDIGFPLPAQHLFSIQEQLMRLNKVITGHRFMFDAFSIGGVNVKIEDEEKRLIDKMLTLVEKETKEVERFAIETPSVRDRFETTGRIFRKTAMELSLCGVCARASGLKRDTRVELPYLAYKDFDVNVPISEQGDVMARFMIRVEEIYQSVNLIRGFLENLPNDNAEKQNLLFPYSWSVGNAETPRGNAFFFVMLDEKGNIYRLKYTDPSFRNWPAIQYAVLGDIIADFPLVNKSMNLSYSGNDL</sequence>
<dbReference type="Pfam" id="PF00329">
    <property type="entry name" value="Complex1_30kDa"/>
    <property type="match status" value="1"/>
</dbReference>
<evidence type="ECO:0000313" key="7">
    <source>
        <dbReference type="EMBL" id="BAI69608.1"/>
    </source>
</evidence>
<feature type="domain" description="NADH:ubiquinone oxidoreductase 30kDa subunit" evidence="5">
    <location>
        <begin position="25"/>
        <end position="120"/>
    </location>
</feature>
<dbReference type="KEGG" id="hte:Hydth_1146"/>
<dbReference type="Proteomes" id="UP000002574">
    <property type="component" value="Chromosome"/>
</dbReference>
<dbReference type="Gene3D" id="3.30.460.80">
    <property type="entry name" value="NADH:ubiquinone oxidoreductase, 30kDa subunit"/>
    <property type="match status" value="1"/>
</dbReference>
<organism evidence="7 8">
    <name type="scientific">Hydrogenobacter thermophilus (strain DSM 6534 / IAM 12695 / TK-6)</name>
    <dbReference type="NCBI Taxonomy" id="608538"/>
    <lineage>
        <taxon>Bacteria</taxon>
        <taxon>Pseudomonadati</taxon>
        <taxon>Aquificota</taxon>
        <taxon>Aquificia</taxon>
        <taxon>Aquificales</taxon>
        <taxon>Aquificaceae</taxon>
        <taxon>Hydrogenobacter</taxon>
    </lineage>
</organism>
<dbReference type="EMBL" id="AP011112">
    <property type="protein sequence ID" value="BAI69608.1"/>
    <property type="molecule type" value="Genomic_DNA"/>
</dbReference>
<reference evidence="7 8" key="1">
    <citation type="journal article" date="2010" name="J. Bacteriol.">
        <title>Complete genome sequence of the thermophilic, obligately chemolithoautotrophic hydrogen-oxidizing bacterium Hydrogenobacter thermophilus TK-6.</title>
        <authorList>
            <person name="Arai H."/>
            <person name="Kanbe H."/>
            <person name="Ishii M."/>
            <person name="Igarashi Y."/>
        </authorList>
    </citation>
    <scope>NUCLEOTIDE SEQUENCE [LARGE SCALE GENOMIC DNA]</scope>
    <source>
        <strain evidence="8">DSM 6534 / IAM 12695 / TK-6 [Tokyo]</strain>
    </source>
</reference>
<dbReference type="Pfam" id="PF00346">
    <property type="entry name" value="Complex1_49kDa"/>
    <property type="match status" value="2"/>
</dbReference>
<dbReference type="eggNOG" id="COG3262">
    <property type="taxonomic scope" value="Bacteria"/>
</dbReference>
<dbReference type="SUPFAM" id="SSF56762">
    <property type="entry name" value="HydB/Nqo4-like"/>
    <property type="match status" value="1"/>
</dbReference>
<gene>
    <name evidence="7" type="primary">hycE</name>
    <name evidence="7" type="ordered locus">HTH_1154</name>
</gene>
<dbReference type="RefSeq" id="WP_012963788.1">
    <property type="nucleotide sequence ID" value="NC_013799.1"/>
</dbReference>
<dbReference type="PANTHER" id="PTHR43485:SF1">
    <property type="entry name" value="FORMATE HYDROGENLYASE SUBUNIT 5-RELATED"/>
    <property type="match status" value="1"/>
</dbReference>
<accession>D3DIF6</accession>
<dbReference type="GO" id="GO:0008137">
    <property type="term" value="F:NADH dehydrogenase (ubiquinone) activity"/>
    <property type="evidence" value="ECO:0007669"/>
    <property type="project" value="InterPro"/>
</dbReference>
<dbReference type="STRING" id="608538.HTH_1154"/>
<dbReference type="PANTHER" id="PTHR43485">
    <property type="entry name" value="HYDROGENASE-4 COMPONENT G"/>
    <property type="match status" value="1"/>
</dbReference>
<dbReference type="InterPro" id="IPR052197">
    <property type="entry name" value="ComplexI_49kDa-like"/>
</dbReference>
<comment type="subcellular location">
    <subcellularLocation>
        <location evidence="1">Cell membrane</location>
        <topology evidence="1">Peripheral membrane protein</topology>
    </subcellularLocation>
</comment>
<dbReference type="InterPro" id="IPR029014">
    <property type="entry name" value="NiFe-Hase_large"/>
</dbReference>
<dbReference type="GO" id="GO:0051287">
    <property type="term" value="F:NAD binding"/>
    <property type="evidence" value="ECO:0007669"/>
    <property type="project" value="InterPro"/>
</dbReference>
<dbReference type="PROSITE" id="PS00542">
    <property type="entry name" value="COMPLEX1_30K"/>
    <property type="match status" value="1"/>
</dbReference>
<dbReference type="eggNOG" id="COG3261">
    <property type="taxonomic scope" value="Bacteria"/>
</dbReference>
<dbReference type="KEGG" id="hth:HTH_1154"/>
<dbReference type="GO" id="GO:0005886">
    <property type="term" value="C:plasma membrane"/>
    <property type="evidence" value="ECO:0007669"/>
    <property type="project" value="UniProtKB-SubCell"/>
</dbReference>
<dbReference type="InterPro" id="IPR020396">
    <property type="entry name" value="NADH_UbQ_OxRdtase_CS"/>
</dbReference>
<dbReference type="InterPro" id="IPR001268">
    <property type="entry name" value="NADH_UbQ_OxRdtase_30kDa_su"/>
</dbReference>
<evidence type="ECO:0000259" key="6">
    <source>
        <dbReference type="Pfam" id="PF00346"/>
    </source>
</evidence>
<keyword evidence="2" id="KW-0813">Transport</keyword>
<protein>
    <submittedName>
        <fullName evidence="7">NADH dehydrogenase/hydrogenase large subunit</fullName>
    </submittedName>
</protein>
<keyword evidence="3" id="KW-0560">Oxidoreductase</keyword>
<dbReference type="GO" id="GO:0048038">
    <property type="term" value="F:quinone binding"/>
    <property type="evidence" value="ECO:0007669"/>
    <property type="project" value="InterPro"/>
</dbReference>
<evidence type="ECO:0000256" key="1">
    <source>
        <dbReference type="ARBA" id="ARBA00004202"/>
    </source>
</evidence>
<evidence type="ECO:0000256" key="2">
    <source>
        <dbReference type="ARBA" id="ARBA00022448"/>
    </source>
</evidence>
<feature type="domain" description="NADH-quinone oxidoreductase subunit D" evidence="6">
    <location>
        <begin position="252"/>
        <end position="417"/>
    </location>
</feature>
<dbReference type="PATRIC" id="fig|608538.5.peg.1171"/>
<proteinExistence type="predicted"/>
<evidence type="ECO:0000259" key="5">
    <source>
        <dbReference type="Pfam" id="PF00329"/>
    </source>
</evidence>
<evidence type="ECO:0000256" key="3">
    <source>
        <dbReference type="ARBA" id="ARBA00023002"/>
    </source>
</evidence>
<dbReference type="InterPro" id="IPR001135">
    <property type="entry name" value="NADH_Q_OxRdtase_suD"/>
</dbReference>
<dbReference type="InterPro" id="IPR037232">
    <property type="entry name" value="NADH_quin_OxRdtase_su_C/D-like"/>
</dbReference>
<dbReference type="OrthoDB" id="9801496at2"/>
<keyword evidence="8" id="KW-1185">Reference proteome</keyword>
<dbReference type="Gene3D" id="1.10.645.10">
    <property type="entry name" value="Cytochrome-c3 Hydrogenase, chain B"/>
    <property type="match status" value="1"/>
</dbReference>
<evidence type="ECO:0000313" key="8">
    <source>
        <dbReference type="Proteomes" id="UP000002574"/>
    </source>
</evidence>
<evidence type="ECO:0000256" key="4">
    <source>
        <dbReference type="ARBA" id="ARBA00023027"/>
    </source>
</evidence>
<dbReference type="GO" id="GO:0016651">
    <property type="term" value="F:oxidoreductase activity, acting on NAD(P)H"/>
    <property type="evidence" value="ECO:0007669"/>
    <property type="project" value="InterPro"/>
</dbReference>
<feature type="domain" description="NADH-quinone oxidoreductase subunit D" evidence="6">
    <location>
        <begin position="427"/>
        <end position="490"/>
    </location>
</feature>
<keyword evidence="4" id="KW-0520">NAD</keyword>
<dbReference type="AlphaFoldDB" id="D3DIF6"/>